<keyword evidence="3" id="KW-0001">2Fe-2S</keyword>
<dbReference type="RefSeq" id="WP_345163148.1">
    <property type="nucleotide sequence ID" value="NZ_BAABGX010000001.1"/>
</dbReference>
<dbReference type="PRINTS" id="PR00371">
    <property type="entry name" value="FPNCR"/>
</dbReference>
<dbReference type="Pfam" id="PF00175">
    <property type="entry name" value="NAD_binding_1"/>
    <property type="match status" value="1"/>
</dbReference>
<reference evidence="12" key="1">
    <citation type="journal article" date="2019" name="Int. J. Syst. Evol. Microbiol.">
        <title>The Global Catalogue of Microorganisms (GCM) 10K type strain sequencing project: providing services to taxonomists for standard genome sequencing and annotation.</title>
        <authorList>
            <consortium name="The Broad Institute Genomics Platform"/>
            <consortium name="The Broad Institute Genome Sequencing Center for Infectious Disease"/>
            <person name="Wu L."/>
            <person name="Ma J."/>
        </authorList>
    </citation>
    <scope>NUCLEOTIDE SEQUENCE [LARGE SCALE GENOMIC DNA]</scope>
    <source>
        <strain evidence="12">JCM 17917</strain>
    </source>
</reference>
<dbReference type="InterPro" id="IPR001433">
    <property type="entry name" value="OxRdtase_FAD/NAD-bd"/>
</dbReference>
<keyword evidence="5" id="KW-0274">FAD</keyword>
<evidence type="ECO:0000259" key="9">
    <source>
        <dbReference type="PROSITE" id="PS51085"/>
    </source>
</evidence>
<dbReference type="PROSITE" id="PS51085">
    <property type="entry name" value="2FE2S_FER_2"/>
    <property type="match status" value="1"/>
</dbReference>
<dbReference type="SUPFAM" id="SSF54292">
    <property type="entry name" value="2Fe-2S ferredoxin-like"/>
    <property type="match status" value="1"/>
</dbReference>
<dbReference type="InterPro" id="IPR050415">
    <property type="entry name" value="MRET"/>
</dbReference>
<feature type="domain" description="2Fe-2S ferredoxin-type" evidence="9">
    <location>
        <begin position="261"/>
        <end position="348"/>
    </location>
</feature>
<dbReference type="InterPro" id="IPR001041">
    <property type="entry name" value="2Fe-2S_ferredoxin-type"/>
</dbReference>
<dbReference type="PANTHER" id="PTHR47354">
    <property type="entry name" value="NADH OXIDOREDUCTASE HCR"/>
    <property type="match status" value="1"/>
</dbReference>
<dbReference type="Pfam" id="PF00970">
    <property type="entry name" value="FAD_binding_6"/>
    <property type="match status" value="1"/>
</dbReference>
<dbReference type="Proteomes" id="UP001501844">
    <property type="component" value="Unassembled WGS sequence"/>
</dbReference>
<dbReference type="Gene3D" id="2.40.30.10">
    <property type="entry name" value="Translation factors"/>
    <property type="match status" value="1"/>
</dbReference>
<evidence type="ECO:0000256" key="3">
    <source>
        <dbReference type="ARBA" id="ARBA00022714"/>
    </source>
</evidence>
<keyword evidence="8" id="KW-0411">Iron-sulfur</keyword>
<evidence type="ECO:0000313" key="12">
    <source>
        <dbReference type="Proteomes" id="UP001501844"/>
    </source>
</evidence>
<name>A0ABP8FCE1_9BACT</name>
<keyword evidence="6" id="KW-0560">Oxidoreductase</keyword>
<dbReference type="SUPFAM" id="SSF52343">
    <property type="entry name" value="Ferredoxin reductase-like, C-terminal NADP-linked domain"/>
    <property type="match status" value="1"/>
</dbReference>
<dbReference type="InterPro" id="IPR001709">
    <property type="entry name" value="Flavoprot_Pyr_Nucl_cyt_Rdtase"/>
</dbReference>
<proteinExistence type="predicted"/>
<keyword evidence="12" id="KW-1185">Reference proteome</keyword>
<evidence type="ECO:0000259" key="10">
    <source>
        <dbReference type="PROSITE" id="PS51384"/>
    </source>
</evidence>
<evidence type="ECO:0000256" key="8">
    <source>
        <dbReference type="ARBA" id="ARBA00023014"/>
    </source>
</evidence>
<dbReference type="InterPro" id="IPR006058">
    <property type="entry name" value="2Fe2S_fd_BS"/>
</dbReference>
<gene>
    <name evidence="11" type="ORF">GCM10023183_10480</name>
</gene>
<dbReference type="InterPro" id="IPR036010">
    <property type="entry name" value="2Fe-2S_ferredoxin-like_sf"/>
</dbReference>
<dbReference type="PROSITE" id="PS00197">
    <property type="entry name" value="2FE2S_FER_1"/>
    <property type="match status" value="1"/>
</dbReference>
<dbReference type="InterPro" id="IPR017938">
    <property type="entry name" value="Riboflavin_synthase-like_b-brl"/>
</dbReference>
<comment type="caution">
    <text evidence="11">The sequence shown here is derived from an EMBL/GenBank/DDBJ whole genome shotgun (WGS) entry which is preliminary data.</text>
</comment>
<feature type="domain" description="FAD-binding FR-type" evidence="10">
    <location>
        <begin position="3"/>
        <end position="108"/>
    </location>
</feature>
<evidence type="ECO:0000313" key="11">
    <source>
        <dbReference type="EMBL" id="GAA4300333.1"/>
    </source>
</evidence>
<dbReference type="SUPFAM" id="SSF63380">
    <property type="entry name" value="Riboflavin synthase domain-like"/>
    <property type="match status" value="1"/>
</dbReference>
<dbReference type="PANTHER" id="PTHR47354:SF8">
    <property type="entry name" value="1,2-PHENYLACETYL-COA EPOXIDASE, SUBUNIT E"/>
    <property type="match status" value="1"/>
</dbReference>
<evidence type="ECO:0000256" key="5">
    <source>
        <dbReference type="ARBA" id="ARBA00022827"/>
    </source>
</evidence>
<dbReference type="PROSITE" id="PS51384">
    <property type="entry name" value="FAD_FR"/>
    <property type="match status" value="1"/>
</dbReference>
<dbReference type="EMBL" id="BAABGX010000001">
    <property type="protein sequence ID" value="GAA4300333.1"/>
    <property type="molecule type" value="Genomic_DNA"/>
</dbReference>
<organism evidence="11 12">
    <name type="scientific">Nibribacter koreensis</name>
    <dbReference type="NCBI Taxonomy" id="1084519"/>
    <lineage>
        <taxon>Bacteria</taxon>
        <taxon>Pseudomonadati</taxon>
        <taxon>Bacteroidota</taxon>
        <taxon>Cytophagia</taxon>
        <taxon>Cytophagales</taxon>
        <taxon>Hymenobacteraceae</taxon>
        <taxon>Nibribacter</taxon>
    </lineage>
</organism>
<evidence type="ECO:0000256" key="7">
    <source>
        <dbReference type="ARBA" id="ARBA00023004"/>
    </source>
</evidence>
<evidence type="ECO:0000256" key="1">
    <source>
        <dbReference type="ARBA" id="ARBA00001974"/>
    </source>
</evidence>
<dbReference type="Pfam" id="PF00111">
    <property type="entry name" value="Fer2"/>
    <property type="match status" value="1"/>
</dbReference>
<dbReference type="InterPro" id="IPR039261">
    <property type="entry name" value="FNR_nucleotide-bd"/>
</dbReference>
<dbReference type="InterPro" id="IPR012675">
    <property type="entry name" value="Beta-grasp_dom_sf"/>
</dbReference>
<evidence type="ECO:0000256" key="2">
    <source>
        <dbReference type="ARBA" id="ARBA00022630"/>
    </source>
</evidence>
<evidence type="ECO:0000256" key="4">
    <source>
        <dbReference type="ARBA" id="ARBA00022723"/>
    </source>
</evidence>
<dbReference type="InterPro" id="IPR017927">
    <property type="entry name" value="FAD-bd_FR_type"/>
</dbReference>
<keyword evidence="4" id="KW-0479">Metal-binding</keyword>
<protein>
    <submittedName>
        <fullName evidence="11">Ferredoxin--NADP reductase</fullName>
    </submittedName>
</protein>
<keyword evidence="7" id="KW-0408">Iron</keyword>
<accession>A0ABP8FCE1</accession>
<keyword evidence="2" id="KW-0285">Flavoprotein</keyword>
<evidence type="ECO:0000256" key="6">
    <source>
        <dbReference type="ARBA" id="ARBA00023002"/>
    </source>
</evidence>
<comment type="cofactor">
    <cofactor evidence="1">
        <name>FAD</name>
        <dbReference type="ChEBI" id="CHEBI:57692"/>
    </cofactor>
</comment>
<dbReference type="CDD" id="cd00207">
    <property type="entry name" value="fer2"/>
    <property type="match status" value="1"/>
</dbReference>
<dbReference type="PRINTS" id="PR00410">
    <property type="entry name" value="PHEHYDRXLASE"/>
</dbReference>
<dbReference type="Gene3D" id="3.40.50.80">
    <property type="entry name" value="Nucleotide-binding domain of ferredoxin-NADP reductase (FNR) module"/>
    <property type="match status" value="1"/>
</dbReference>
<dbReference type="Gene3D" id="3.10.20.30">
    <property type="match status" value="1"/>
</dbReference>
<dbReference type="InterPro" id="IPR008333">
    <property type="entry name" value="Cbr1-like_FAD-bd_dom"/>
</dbReference>
<sequence length="348" mass="38749">MSSLYIPLTITRIKEEVPGVKTFEFAGEDAKQITYQAGQYLTLVLPPHPHHAEIRRSYSITSSPALEEPLAIGVKRQSNGAFSRHLVDHAQVGDQLMTIGASGFFTLPEEMDSIGQIFFLAAGSGITPIFSLLKTVLVAFPELPVVLVYSNQSERMTIFRQELLSLESAFPERLQVLFLNSDAPKLDQARLHKTLLEKLVMEMAVVPPEQLLAYVCGPENYMRMCTYGLRRAGVPFENIRKETFSTQKVHLRALPPDQDRHAVELTIGEEKFRFEAQYPETILQAAQKAGVNLPYSCEAGKCGNCAALCTQGQVWMSYNEVLTQKKLDQGYVLTCVGHAVGGDLRLEL</sequence>